<feature type="region of interest" description="Disordered" evidence="1">
    <location>
        <begin position="1"/>
        <end position="113"/>
    </location>
</feature>
<sequence length="113" mass="11748">MATSNSEPKKIANSQSTADTGSDTTSAWNDPAVRAAWDRASGTTSGEGGQSTATRLAPTYADVARSSTQSSSRPPAQPSRLSARAATFQPSDAEDRNPVGFGIEDDKAFIPDL</sequence>
<gene>
    <name evidence="2" type="ORF">IAR55_005696</name>
</gene>
<name>A0AAW0YUL1_9TREE</name>
<feature type="compositionally biased region" description="Low complexity" evidence="1">
    <location>
        <begin position="64"/>
        <end position="86"/>
    </location>
</feature>
<dbReference type="AlphaFoldDB" id="A0AAW0YUL1"/>
<organism evidence="2 3">
    <name type="scientific">Kwoniella newhampshirensis</name>
    <dbReference type="NCBI Taxonomy" id="1651941"/>
    <lineage>
        <taxon>Eukaryota</taxon>
        <taxon>Fungi</taxon>
        <taxon>Dikarya</taxon>
        <taxon>Basidiomycota</taxon>
        <taxon>Agaricomycotina</taxon>
        <taxon>Tremellomycetes</taxon>
        <taxon>Tremellales</taxon>
        <taxon>Cryptococcaceae</taxon>
        <taxon>Kwoniella</taxon>
    </lineage>
</organism>
<feature type="compositionally biased region" description="Low complexity" evidence="1">
    <location>
        <begin position="14"/>
        <end position="27"/>
    </location>
</feature>
<dbReference type="Proteomes" id="UP001388673">
    <property type="component" value="Unassembled WGS sequence"/>
</dbReference>
<protein>
    <submittedName>
        <fullName evidence="2">Uncharacterized protein</fullName>
    </submittedName>
</protein>
<dbReference type="GeneID" id="92182954"/>
<proteinExistence type="predicted"/>
<dbReference type="EMBL" id="JBCAWK010000011">
    <property type="protein sequence ID" value="KAK8846610.1"/>
    <property type="molecule type" value="Genomic_DNA"/>
</dbReference>
<feature type="compositionally biased region" description="Basic and acidic residues" evidence="1">
    <location>
        <begin position="104"/>
        <end position="113"/>
    </location>
</feature>
<comment type="caution">
    <text evidence="2">The sequence shown here is derived from an EMBL/GenBank/DDBJ whole genome shotgun (WGS) entry which is preliminary data.</text>
</comment>
<dbReference type="KEGG" id="kne:92182954"/>
<evidence type="ECO:0000256" key="1">
    <source>
        <dbReference type="SAM" id="MobiDB-lite"/>
    </source>
</evidence>
<reference evidence="2 3" key="1">
    <citation type="journal article" date="2024" name="bioRxiv">
        <title>Comparative genomics of Cryptococcus and Kwoniella reveals pathogenesis evolution and contrasting karyotype dynamics via intercentromeric recombination or chromosome fusion.</title>
        <authorList>
            <person name="Coelho M.A."/>
            <person name="David-Palma M."/>
            <person name="Shea T."/>
            <person name="Bowers K."/>
            <person name="McGinley-Smith S."/>
            <person name="Mohammad A.W."/>
            <person name="Gnirke A."/>
            <person name="Yurkov A.M."/>
            <person name="Nowrousian M."/>
            <person name="Sun S."/>
            <person name="Cuomo C.A."/>
            <person name="Heitman J."/>
        </authorList>
    </citation>
    <scope>NUCLEOTIDE SEQUENCE [LARGE SCALE GENOMIC DNA]</scope>
    <source>
        <strain evidence="2 3">CBS 13917</strain>
    </source>
</reference>
<accession>A0AAW0YUL1</accession>
<keyword evidence="3" id="KW-1185">Reference proteome</keyword>
<evidence type="ECO:0000313" key="3">
    <source>
        <dbReference type="Proteomes" id="UP001388673"/>
    </source>
</evidence>
<dbReference type="RefSeq" id="XP_066800560.1">
    <property type="nucleotide sequence ID" value="XM_066948787.1"/>
</dbReference>
<evidence type="ECO:0000313" key="2">
    <source>
        <dbReference type="EMBL" id="KAK8846610.1"/>
    </source>
</evidence>